<dbReference type="InterPro" id="IPR000209">
    <property type="entry name" value="Peptidase_S8/S53_dom"/>
</dbReference>
<dbReference type="PROSITE" id="PS00137">
    <property type="entry name" value="SUBTILASE_HIS"/>
    <property type="match status" value="1"/>
</dbReference>
<dbReference type="InterPro" id="IPR023828">
    <property type="entry name" value="Peptidase_S8_Ser-AS"/>
</dbReference>
<evidence type="ECO:0000256" key="2">
    <source>
        <dbReference type="ARBA" id="ARBA00022670"/>
    </source>
</evidence>
<keyword evidence="4 6" id="KW-0720">Serine protease</keyword>
<evidence type="ECO:0000256" key="1">
    <source>
        <dbReference type="ARBA" id="ARBA00011073"/>
    </source>
</evidence>
<dbReference type="Proteomes" id="UP000589516">
    <property type="component" value="Unassembled WGS sequence"/>
</dbReference>
<gene>
    <name evidence="11" type="ORF">EYQ16_03900</name>
</gene>
<evidence type="ECO:0000256" key="5">
    <source>
        <dbReference type="PIRSR" id="PIRSR615500-1"/>
    </source>
</evidence>
<keyword evidence="8" id="KW-1133">Transmembrane helix</keyword>
<feature type="transmembrane region" description="Helical" evidence="8">
    <location>
        <begin position="1048"/>
        <end position="1065"/>
    </location>
</feature>
<dbReference type="InterPro" id="IPR015500">
    <property type="entry name" value="Peptidase_S8_subtilisin-rel"/>
</dbReference>
<dbReference type="SUPFAM" id="SSF49299">
    <property type="entry name" value="PKD domain"/>
    <property type="match status" value="1"/>
</dbReference>
<dbReference type="GO" id="GO:0016020">
    <property type="term" value="C:membrane"/>
    <property type="evidence" value="ECO:0007669"/>
    <property type="project" value="InterPro"/>
</dbReference>
<dbReference type="InterPro" id="IPR022409">
    <property type="entry name" value="PKD/Chitinase_dom"/>
</dbReference>
<feature type="active site" description="Charge relay system" evidence="5 6">
    <location>
        <position position="187"/>
    </location>
</feature>
<organism evidence="11 12">
    <name type="scientific">Marine Group III euryarchaeote</name>
    <dbReference type="NCBI Taxonomy" id="2173149"/>
    <lineage>
        <taxon>Archaea</taxon>
        <taxon>Methanobacteriati</taxon>
        <taxon>Thermoplasmatota</taxon>
        <taxon>Thermoplasmata</taxon>
        <taxon>Candidatus Thermoprofundales</taxon>
    </lineage>
</organism>
<accession>A0A7C8DD91</accession>
<dbReference type="InterPro" id="IPR036852">
    <property type="entry name" value="Peptidase_S8/S53_dom_sf"/>
</dbReference>
<dbReference type="Pfam" id="PF18911">
    <property type="entry name" value="PKD_4"/>
    <property type="match status" value="1"/>
</dbReference>
<dbReference type="InterPro" id="IPR023827">
    <property type="entry name" value="Peptidase_S8_Asp-AS"/>
</dbReference>
<dbReference type="InterPro" id="IPR000601">
    <property type="entry name" value="PKD_dom"/>
</dbReference>
<dbReference type="SUPFAM" id="SSF81296">
    <property type="entry name" value="E set domains"/>
    <property type="match status" value="1"/>
</dbReference>
<keyword evidence="2 6" id="KW-0645">Protease</keyword>
<keyword evidence="3 6" id="KW-0378">Hydrolase</keyword>
<dbReference type="GO" id="GO:0006508">
    <property type="term" value="P:proteolysis"/>
    <property type="evidence" value="ECO:0007669"/>
    <property type="project" value="UniProtKB-KW"/>
</dbReference>
<dbReference type="GO" id="GO:0004252">
    <property type="term" value="F:serine-type endopeptidase activity"/>
    <property type="evidence" value="ECO:0007669"/>
    <property type="project" value="UniProtKB-UniRule"/>
</dbReference>
<dbReference type="PRINTS" id="PR00723">
    <property type="entry name" value="SUBTILISIN"/>
</dbReference>
<dbReference type="GO" id="GO:0005509">
    <property type="term" value="F:calcium ion binding"/>
    <property type="evidence" value="ECO:0007669"/>
    <property type="project" value="InterPro"/>
</dbReference>
<dbReference type="InterPro" id="IPR051048">
    <property type="entry name" value="Peptidase_S8/S53_subtilisin"/>
</dbReference>
<evidence type="ECO:0000256" key="6">
    <source>
        <dbReference type="PROSITE-ProRule" id="PRU01240"/>
    </source>
</evidence>
<dbReference type="PANTHER" id="PTHR43399:SF4">
    <property type="entry name" value="CELL WALL-ASSOCIATED PROTEASE"/>
    <property type="match status" value="1"/>
</dbReference>
<dbReference type="PROSITE" id="PS50093">
    <property type="entry name" value="PKD"/>
    <property type="match status" value="1"/>
</dbReference>
<evidence type="ECO:0000256" key="8">
    <source>
        <dbReference type="SAM" id="Phobius"/>
    </source>
</evidence>
<keyword evidence="8" id="KW-0812">Transmembrane</keyword>
<feature type="active site" description="Charge relay system" evidence="5 6">
    <location>
        <position position="241"/>
    </location>
</feature>
<evidence type="ECO:0000259" key="10">
    <source>
        <dbReference type="PROSITE" id="PS50268"/>
    </source>
</evidence>
<protein>
    <submittedName>
        <fullName evidence="11">PKD domain-containing protein</fullName>
    </submittedName>
</protein>
<comment type="similarity">
    <text evidence="1 6 7">Belongs to the peptidase S8 family.</text>
</comment>
<sequence length="1073" mass="113692">MNNLPRPQAAPNTYPRLAYAPSVRRFAALLLVTLLALPALAGLLPAGATPTSPVGVELPAETAHLVDQRLALMAAQPGRIGELGGTPAPEGQISVIMRVDDLRGEHRTYVVFLGGEVVSWFPRFETFGAIVPLNALPSLTWLSGLVWLEPDVMFYPMLDNTVESIRATDVWSQFGFRGENVTIAILDTGVDFSHESLDDLDDDSGTDDPKIAVDSNGNLAFYNANTDKEYPDEQPHDSGSHGTHCAGIAAGTGGPSGTYAGVAPQARLAGVIALDGGGGDENDLLRAVDWTIANRDRFNIRVMSLSLGGPVTIPGATNDGQSSISRALDNAVENGIVTLVASGNGNVAIAHPGSVNYPGDSERAITVGAVNDDHNREFYSSRGPTGDGRLKPDVMAPGGGVMSAQKGSGDGYVSNSGTSMSTPHVAGLAALMVQANPQMRPDAVSSPYKQIMRETSDHQVPFDIDCGELYSPNNCYGWGTVDALGAVRRALDLRSGSLAGPLEIPVLENASFTLAMDYTRTEHTTRGEDGGTIQNYPQGEQPDSVRIEARWSTSWPAPSNFELDADAADGLAAEAAFASGVDGGERFVRAWFNYTGEPAAGAVLISHPTLRFDLGAPAAVTETQLRASYALNNNSGISRVMEVSSYSDPPDLRIEELRLQPEVPLPEEEVQLIARIVNEGLGRARSFSVEFSLDGEPLGTREGSLDPEQALNLALPWTAVLGEHEFAATLVDISPSDADDSDNSATLSATVTDIIDTQPPLAFISAPHENEILSGTVTVTGTAEDNYAVRRVEVRIEPAEWETASGTIDWSWEWNTTGDLNGRYRIEARAWDGFNYSSSATVEVEITNDDANRRPTARLSAEPFELEFGEPVVFSGNASSDDSQVAGYAFDFGDGDASGWVSQSWARHTYLSPGSYTVTLEVQDDEGAHSSAPASVTITVLDVQPNQPPLALIALPQPGAQLAAGTATLSAAGSSDPDGDPLLFVWSSDRDGHLVSTTSFEATVPLSAGAHLLTLVVRDGEGGEASATVQVEVRAIEREDSSFLPGPGAWVTAVALASVSLLLAARRDRSRRD</sequence>
<dbReference type="PROSITE" id="PS51892">
    <property type="entry name" value="SUBTILASE"/>
    <property type="match status" value="1"/>
</dbReference>
<dbReference type="PROSITE" id="PS50268">
    <property type="entry name" value="CADHERIN_2"/>
    <property type="match status" value="1"/>
</dbReference>
<dbReference type="GO" id="GO:0007156">
    <property type="term" value="P:homophilic cell adhesion via plasma membrane adhesion molecules"/>
    <property type="evidence" value="ECO:0007669"/>
    <property type="project" value="InterPro"/>
</dbReference>
<dbReference type="Pfam" id="PF17963">
    <property type="entry name" value="Big_9"/>
    <property type="match status" value="1"/>
</dbReference>
<dbReference type="Gene3D" id="2.60.40.10">
    <property type="entry name" value="Immunoglobulins"/>
    <property type="match status" value="4"/>
</dbReference>
<dbReference type="InterPro" id="IPR014756">
    <property type="entry name" value="Ig_E-set"/>
</dbReference>
<dbReference type="Gene3D" id="3.40.50.200">
    <property type="entry name" value="Peptidase S8/S53 domain"/>
    <property type="match status" value="1"/>
</dbReference>
<dbReference type="InterPro" id="IPR002126">
    <property type="entry name" value="Cadherin-like_dom"/>
</dbReference>
<dbReference type="SMART" id="SM00089">
    <property type="entry name" value="PKD"/>
    <property type="match status" value="2"/>
</dbReference>
<dbReference type="Pfam" id="PF17957">
    <property type="entry name" value="Big_7"/>
    <property type="match status" value="1"/>
</dbReference>
<dbReference type="PROSITE" id="PS00136">
    <property type="entry name" value="SUBTILASE_ASP"/>
    <property type="match status" value="1"/>
</dbReference>
<dbReference type="Pfam" id="PF00082">
    <property type="entry name" value="Peptidase_S8"/>
    <property type="match status" value="1"/>
</dbReference>
<dbReference type="PANTHER" id="PTHR43399">
    <property type="entry name" value="SUBTILISIN-RELATED"/>
    <property type="match status" value="1"/>
</dbReference>
<name>A0A7C8DD91_9ARCH</name>
<evidence type="ECO:0000313" key="11">
    <source>
        <dbReference type="EMBL" id="HIG63645.1"/>
    </source>
</evidence>
<evidence type="ECO:0000256" key="7">
    <source>
        <dbReference type="RuleBase" id="RU003355"/>
    </source>
</evidence>
<feature type="domain" description="PKD" evidence="9">
    <location>
        <begin position="855"/>
        <end position="940"/>
    </location>
</feature>
<dbReference type="InterPro" id="IPR035986">
    <property type="entry name" value="PKD_dom_sf"/>
</dbReference>
<dbReference type="AlphaFoldDB" id="A0A7C8DD91"/>
<evidence type="ECO:0000256" key="3">
    <source>
        <dbReference type="ARBA" id="ARBA00022801"/>
    </source>
</evidence>
<dbReference type="InterPro" id="IPR013783">
    <property type="entry name" value="Ig-like_fold"/>
</dbReference>
<feature type="active site" description="Charge relay system" evidence="5 6">
    <location>
        <position position="419"/>
    </location>
</feature>
<dbReference type="SUPFAM" id="SSF52743">
    <property type="entry name" value="Subtilisin-like"/>
    <property type="match status" value="1"/>
</dbReference>
<proteinExistence type="inferred from homology"/>
<dbReference type="CDD" id="cd00146">
    <property type="entry name" value="PKD"/>
    <property type="match status" value="1"/>
</dbReference>
<dbReference type="EMBL" id="DUAV01000025">
    <property type="protein sequence ID" value="HIG63645.1"/>
    <property type="molecule type" value="Genomic_DNA"/>
</dbReference>
<comment type="caution">
    <text evidence="11">The sequence shown here is derived from an EMBL/GenBank/DDBJ whole genome shotgun (WGS) entry which is preliminary data.</text>
</comment>
<reference evidence="12" key="1">
    <citation type="journal article" date="2019" name="bioRxiv">
        <title>Genome diversification in globally distributed novel marine Proteobacteria is linked to environmental adaptation.</title>
        <authorList>
            <person name="Zhou Z."/>
            <person name="Tran P.Q."/>
            <person name="Kieft K."/>
            <person name="Anantharaman K."/>
        </authorList>
    </citation>
    <scope>NUCLEOTIDE SEQUENCE [LARGE SCALE GENOMIC DNA]</scope>
</reference>
<dbReference type="InterPro" id="IPR022398">
    <property type="entry name" value="Peptidase_S8_His-AS"/>
</dbReference>
<feature type="domain" description="Cadherin" evidence="10">
    <location>
        <begin position="838"/>
        <end position="950"/>
    </location>
</feature>
<evidence type="ECO:0000259" key="9">
    <source>
        <dbReference type="PROSITE" id="PS50093"/>
    </source>
</evidence>
<dbReference type="PROSITE" id="PS00138">
    <property type="entry name" value="SUBTILASE_SER"/>
    <property type="match status" value="1"/>
</dbReference>
<keyword evidence="8" id="KW-0472">Membrane</keyword>
<evidence type="ECO:0000256" key="4">
    <source>
        <dbReference type="ARBA" id="ARBA00022825"/>
    </source>
</evidence>
<evidence type="ECO:0000313" key="12">
    <source>
        <dbReference type="Proteomes" id="UP000589516"/>
    </source>
</evidence>